<evidence type="ECO:0000256" key="3">
    <source>
        <dbReference type="ARBA" id="ARBA00023170"/>
    </source>
</evidence>
<proteinExistence type="predicted"/>
<dbReference type="PANTHER" id="PTHR47630:SF5">
    <property type="entry name" value="NR LBD DOMAIN-CONTAINING PROTEIN"/>
    <property type="match status" value="1"/>
</dbReference>
<evidence type="ECO:0000259" key="4">
    <source>
        <dbReference type="PROSITE" id="PS51843"/>
    </source>
</evidence>
<dbReference type="SUPFAM" id="SSF48508">
    <property type="entry name" value="Nuclear receptor ligand-binding domain"/>
    <property type="match status" value="1"/>
</dbReference>
<name>A0A158QN67_HAEPC</name>
<dbReference type="EMBL" id="UZAF01017156">
    <property type="protein sequence ID" value="VDO38527.1"/>
    <property type="molecule type" value="Genomic_DNA"/>
</dbReference>
<protein>
    <submittedName>
        <fullName evidence="7">NR LBD domain-containing protein</fullName>
    </submittedName>
</protein>
<dbReference type="AlphaFoldDB" id="A0A158QN67"/>
<dbReference type="SMART" id="SM00430">
    <property type="entry name" value="HOLI"/>
    <property type="match status" value="1"/>
</dbReference>
<reference evidence="5 6" key="2">
    <citation type="submission" date="2018-11" db="EMBL/GenBank/DDBJ databases">
        <authorList>
            <consortium name="Pathogen Informatics"/>
        </authorList>
    </citation>
    <scope>NUCLEOTIDE SEQUENCE [LARGE SCALE GENOMIC DNA]</scope>
    <source>
        <strain evidence="5 6">MHpl1</strain>
    </source>
</reference>
<gene>
    <name evidence="5" type="ORF">HPLM_LOCUS9849</name>
</gene>
<dbReference type="STRING" id="6290.A0A158QN67"/>
<dbReference type="OrthoDB" id="5807102at2759"/>
<sequence length="323" mass="36877">MALISRPLRPCDCDDDGDNHACCELPDIFSEQNRFPASVFGHRVAMTSIDFDIEHLLKNFNNLEIYCDAPERSLYESTRRCTVDVSLAEALHFPQKISTRLPTEISTCQQIALKDVKAIWCRNAAHYFEWVAGVPEFRLMDMQGRLKLVSRQLCRIICLMISYWTYRQGHDGMVLGCGICFLPTEVQDESLKSFLNSLVNVIQSNIVSTFRKIAITKEEYLLMKLIVFFDPPYVKLSPTDRLVVEAALKKYQAALVGHIKFSHPSLDHNSLTERISALLGTMPYLELAAQVNNFFMTVMTIHNNGNMRGQLTNEIHVDSMKIF</sequence>
<dbReference type="OMA" id="CRIICLM"/>
<keyword evidence="3" id="KW-0675">Receptor</keyword>
<dbReference type="InterPro" id="IPR035500">
    <property type="entry name" value="NHR-like_dom_sf"/>
</dbReference>
<feature type="domain" description="NR LBD" evidence="4">
    <location>
        <begin position="70"/>
        <end position="318"/>
    </location>
</feature>
<dbReference type="WBParaSite" id="HPLM_0000985701-mRNA-1">
    <property type="protein sequence ID" value="HPLM_0000985701-mRNA-1"/>
    <property type="gene ID" value="HPLM_0000985701"/>
</dbReference>
<accession>A0A158QN67</accession>
<keyword evidence="2" id="KW-0804">Transcription</keyword>
<dbReference type="Pfam" id="PF00104">
    <property type="entry name" value="Hormone_recep"/>
    <property type="match status" value="1"/>
</dbReference>
<dbReference type="PANTHER" id="PTHR47630">
    <property type="entry name" value="NUCLEAR HORMONE RECEPTOR FAMILY-RELATED-RELATED"/>
    <property type="match status" value="1"/>
</dbReference>
<dbReference type="InterPro" id="IPR000536">
    <property type="entry name" value="Nucl_hrmn_rcpt_lig-bd"/>
</dbReference>
<evidence type="ECO:0000313" key="5">
    <source>
        <dbReference type="EMBL" id="VDO38527.1"/>
    </source>
</evidence>
<dbReference type="PROSITE" id="PS51843">
    <property type="entry name" value="NR_LBD"/>
    <property type="match status" value="1"/>
</dbReference>
<evidence type="ECO:0000256" key="1">
    <source>
        <dbReference type="ARBA" id="ARBA00023015"/>
    </source>
</evidence>
<keyword evidence="6" id="KW-1185">Reference proteome</keyword>
<dbReference type="Gene3D" id="1.10.565.10">
    <property type="entry name" value="Retinoid X Receptor"/>
    <property type="match status" value="1"/>
</dbReference>
<dbReference type="InterPro" id="IPR052499">
    <property type="entry name" value="C.elegans_NHRs"/>
</dbReference>
<evidence type="ECO:0000313" key="7">
    <source>
        <dbReference type="WBParaSite" id="HPLM_0000985701-mRNA-1"/>
    </source>
</evidence>
<organism evidence="7">
    <name type="scientific">Haemonchus placei</name>
    <name type="common">Barber's pole worm</name>
    <dbReference type="NCBI Taxonomy" id="6290"/>
    <lineage>
        <taxon>Eukaryota</taxon>
        <taxon>Metazoa</taxon>
        <taxon>Ecdysozoa</taxon>
        <taxon>Nematoda</taxon>
        <taxon>Chromadorea</taxon>
        <taxon>Rhabditida</taxon>
        <taxon>Rhabditina</taxon>
        <taxon>Rhabditomorpha</taxon>
        <taxon>Strongyloidea</taxon>
        <taxon>Trichostrongylidae</taxon>
        <taxon>Haemonchus</taxon>
    </lineage>
</organism>
<dbReference type="Proteomes" id="UP000268014">
    <property type="component" value="Unassembled WGS sequence"/>
</dbReference>
<keyword evidence="1" id="KW-0805">Transcription regulation</keyword>
<evidence type="ECO:0000256" key="2">
    <source>
        <dbReference type="ARBA" id="ARBA00023163"/>
    </source>
</evidence>
<reference evidence="7" key="1">
    <citation type="submission" date="2016-04" db="UniProtKB">
        <authorList>
            <consortium name="WormBaseParasite"/>
        </authorList>
    </citation>
    <scope>IDENTIFICATION</scope>
</reference>
<evidence type="ECO:0000313" key="6">
    <source>
        <dbReference type="Proteomes" id="UP000268014"/>
    </source>
</evidence>